<dbReference type="Gene3D" id="3.10.620.30">
    <property type="match status" value="1"/>
</dbReference>
<evidence type="ECO:0000313" key="2">
    <source>
        <dbReference type="EMBL" id="KUG29957.1"/>
    </source>
</evidence>
<feature type="domain" description="Transglutaminase-like" evidence="1">
    <location>
        <begin position="225"/>
        <end position="333"/>
    </location>
</feature>
<dbReference type="EMBL" id="LNQE01000016">
    <property type="protein sequence ID" value="KUG29957.1"/>
    <property type="molecule type" value="Genomic_DNA"/>
</dbReference>
<dbReference type="SUPFAM" id="SSF54001">
    <property type="entry name" value="Cysteine proteinases"/>
    <property type="match status" value="1"/>
</dbReference>
<dbReference type="InterPro" id="IPR038765">
    <property type="entry name" value="Papain-like_cys_pep_sf"/>
</dbReference>
<organism evidence="2">
    <name type="scientific">hydrocarbon metagenome</name>
    <dbReference type="NCBI Taxonomy" id="938273"/>
    <lineage>
        <taxon>unclassified sequences</taxon>
        <taxon>metagenomes</taxon>
        <taxon>ecological metagenomes</taxon>
    </lineage>
</organism>
<sequence>MSQLFDYIFDIEAVPDDDRTADGLCAVLLNVRGTGTCGVATPGNTPCDGPVPGDEDQSGYVPMGDGCTGIVFPGMEAAGQATVGTAADVSLPLPWCHALGPWWFPGAGEALLPSLGISGVARTLVLSASALPPLFALARAAGLVSGILPRPEGLGQAGAAGNAVLPPDWAALSASGLATSGEALVRAPLPHVEAYHCGLDNPVVRRTPQADVVRLLNANSAVLAALAAALTRGLDDPDDKAAALLYTVSNLLTYVSDSQSLDFDDNWSCGVATWFRGQGDCEDGAILLHGLLLACQTASSRVVTIFGRVGSDNRGHAWLCYKRAADERWTVLDWTAGARSPLAGPDDFPTLEQSPDYHSVEYALTGERFHAARMSVADFFPSLRAGVAWPPAVCAAETGLTARGALRIGPALSLPELPGPLSCRAVDGGGGSGTLPGLAAVARAGWRTGSATFPALCGIGLAGAKALAALAGVAVTAACGALASGRCPLAALRGRGEAASAALCAGRCRLLRLNLRGKGVGGEIGGGCIALPVASARAAGASGTLGDCLLAMPGTTVAAFAWFDARGGGAAACGPLAAEGRGVAVVGGLGGVVLAFRDKGVR</sequence>
<proteinExistence type="predicted"/>
<evidence type="ECO:0000259" key="1">
    <source>
        <dbReference type="Pfam" id="PF01841"/>
    </source>
</evidence>
<dbReference type="InterPro" id="IPR002931">
    <property type="entry name" value="Transglutaminase-like"/>
</dbReference>
<comment type="caution">
    <text evidence="2">The sequence shown here is derived from an EMBL/GenBank/DDBJ whole genome shotgun (WGS) entry which is preliminary data.</text>
</comment>
<dbReference type="Pfam" id="PF01841">
    <property type="entry name" value="Transglut_core"/>
    <property type="match status" value="1"/>
</dbReference>
<name>A0A0W8GA13_9ZZZZ</name>
<dbReference type="AlphaFoldDB" id="A0A0W8GA13"/>
<protein>
    <recommendedName>
        <fullName evidence="1">Transglutaminase-like domain-containing protein</fullName>
    </recommendedName>
</protein>
<gene>
    <name evidence="2" type="ORF">ASZ90_000149</name>
</gene>
<accession>A0A0W8GA13</accession>
<reference evidence="2" key="1">
    <citation type="journal article" date="2015" name="Proc. Natl. Acad. Sci. U.S.A.">
        <title>Networks of energetic and metabolic interactions define dynamics in microbial communities.</title>
        <authorList>
            <person name="Embree M."/>
            <person name="Liu J.K."/>
            <person name="Al-Bassam M.M."/>
            <person name="Zengler K."/>
        </authorList>
    </citation>
    <scope>NUCLEOTIDE SEQUENCE</scope>
</reference>